<feature type="transmembrane region" description="Helical" evidence="1">
    <location>
        <begin position="6"/>
        <end position="22"/>
    </location>
</feature>
<evidence type="ECO:0000256" key="1">
    <source>
        <dbReference type="SAM" id="Phobius"/>
    </source>
</evidence>
<dbReference type="EMBL" id="VSSQ01000021">
    <property type="protein sequence ID" value="MPL63535.1"/>
    <property type="molecule type" value="Genomic_DNA"/>
</dbReference>
<proteinExistence type="predicted"/>
<keyword evidence="1" id="KW-1133">Transmembrane helix</keyword>
<keyword evidence="1" id="KW-0472">Membrane</keyword>
<comment type="caution">
    <text evidence="2">The sequence shown here is derived from an EMBL/GenBank/DDBJ whole genome shotgun (WGS) entry which is preliminary data.</text>
</comment>
<gene>
    <name evidence="2" type="ORF">SDC9_09175</name>
</gene>
<organism evidence="2">
    <name type="scientific">bioreactor metagenome</name>
    <dbReference type="NCBI Taxonomy" id="1076179"/>
    <lineage>
        <taxon>unclassified sequences</taxon>
        <taxon>metagenomes</taxon>
        <taxon>ecological metagenomes</taxon>
    </lineage>
</organism>
<sequence length="73" mass="8557">MLATDFLYFLLPFTIGILIFFRSGHKFYSTTAVPLVGLAMFIYFTDIKPFWLTLVAYVVLWAVIFIIPKRMKK</sequence>
<feature type="transmembrane region" description="Helical" evidence="1">
    <location>
        <begin position="50"/>
        <end position="67"/>
    </location>
</feature>
<evidence type="ECO:0000313" key="2">
    <source>
        <dbReference type="EMBL" id="MPL63535.1"/>
    </source>
</evidence>
<protein>
    <submittedName>
        <fullName evidence="2">Uncharacterized protein</fullName>
    </submittedName>
</protein>
<keyword evidence="1" id="KW-0812">Transmembrane</keyword>
<reference evidence="2" key="1">
    <citation type="submission" date="2019-08" db="EMBL/GenBank/DDBJ databases">
        <authorList>
            <person name="Kucharzyk K."/>
            <person name="Murdoch R.W."/>
            <person name="Higgins S."/>
            <person name="Loffler F."/>
        </authorList>
    </citation>
    <scope>NUCLEOTIDE SEQUENCE</scope>
</reference>
<dbReference type="AlphaFoldDB" id="A0A644T9A8"/>
<accession>A0A644T9A8</accession>
<feature type="transmembrane region" description="Helical" evidence="1">
    <location>
        <begin position="27"/>
        <end position="44"/>
    </location>
</feature>
<name>A0A644T9A8_9ZZZZ</name>